<reference evidence="5" key="1">
    <citation type="submission" date="2017-02" db="UniProtKB">
        <authorList>
            <consortium name="WormBaseParasite"/>
        </authorList>
    </citation>
    <scope>IDENTIFICATION</scope>
</reference>
<dbReference type="AlphaFoldDB" id="A0A0N4UDQ4"/>
<reference evidence="2 4" key="2">
    <citation type="submission" date="2018-11" db="EMBL/GenBank/DDBJ databases">
        <authorList>
            <consortium name="Pathogen Informatics"/>
        </authorList>
    </citation>
    <scope>NUCLEOTIDE SEQUENCE [LARGE SCALE GENOMIC DNA]</scope>
</reference>
<evidence type="ECO:0000313" key="3">
    <source>
        <dbReference type="Proteomes" id="UP000038040"/>
    </source>
</evidence>
<dbReference type="PANTHER" id="PTHR46901">
    <property type="entry name" value="GH04942P"/>
    <property type="match status" value="1"/>
</dbReference>
<feature type="region of interest" description="Disordered" evidence="1">
    <location>
        <begin position="279"/>
        <end position="298"/>
    </location>
</feature>
<dbReference type="EMBL" id="UYYG01000005">
    <property type="protein sequence ID" value="VDN50608.1"/>
    <property type="molecule type" value="Genomic_DNA"/>
</dbReference>
<dbReference type="OrthoDB" id="188511at2759"/>
<dbReference type="WBParaSite" id="DME_0000547501-mRNA-1">
    <property type="protein sequence ID" value="DME_0000547501-mRNA-1"/>
    <property type="gene ID" value="DME_0000547501"/>
</dbReference>
<evidence type="ECO:0000256" key="1">
    <source>
        <dbReference type="SAM" id="MobiDB-lite"/>
    </source>
</evidence>
<accession>A0A0N4UDQ4</accession>
<protein>
    <submittedName>
        <fullName evidence="5">SEA domain-containing protein</fullName>
    </submittedName>
</protein>
<name>A0A0N4UDQ4_DRAME</name>
<gene>
    <name evidence="2" type="ORF">DME_LOCUS581</name>
</gene>
<dbReference type="Proteomes" id="UP000038040">
    <property type="component" value="Unplaced"/>
</dbReference>
<sequence>MADGNCAFEFVSISTCRDLDESVVISEQFAEGYEKLKIDANQDLFDVRSIYSKGFVEANFSRNLFSDDENNLSLNQCLYFLYPTSGGELQRGTNTIGKLFKTPKASSRRICLSFCSSKPNILIKKVLGNTSITKAFEESPSFSKATYNVTVKILNRLWDEALLDKTSEQFQTLSNDVTRAVSFKNSTKNAYGPEIDYPIIPNNGCGYHNACEFSYDQVNTTNDKKGYDNAAYQTTAHGRQFSQATTASQNGKGSPNTTDESPKGVGETTYQEWFNKVASKAASQQHEEASLPSPVSRVTSSRQSFIAAPYIASDPTGYYNLAVDYHRMPPPGYYRPY</sequence>
<dbReference type="PANTHER" id="PTHR46901:SF2">
    <property type="entry name" value="GH04942P"/>
    <property type="match status" value="1"/>
</dbReference>
<keyword evidence="4" id="KW-1185">Reference proteome</keyword>
<evidence type="ECO:0000313" key="5">
    <source>
        <dbReference type="WBParaSite" id="DME_0000547501-mRNA-1"/>
    </source>
</evidence>
<organism evidence="3 5">
    <name type="scientific">Dracunculus medinensis</name>
    <name type="common">Guinea worm</name>
    <dbReference type="NCBI Taxonomy" id="318479"/>
    <lineage>
        <taxon>Eukaryota</taxon>
        <taxon>Metazoa</taxon>
        <taxon>Ecdysozoa</taxon>
        <taxon>Nematoda</taxon>
        <taxon>Chromadorea</taxon>
        <taxon>Rhabditida</taxon>
        <taxon>Spirurina</taxon>
        <taxon>Dracunculoidea</taxon>
        <taxon>Dracunculidae</taxon>
        <taxon>Dracunculus</taxon>
    </lineage>
</organism>
<evidence type="ECO:0000313" key="4">
    <source>
        <dbReference type="Proteomes" id="UP000274756"/>
    </source>
</evidence>
<dbReference type="Proteomes" id="UP000274756">
    <property type="component" value="Unassembled WGS sequence"/>
</dbReference>
<proteinExistence type="predicted"/>
<feature type="compositionally biased region" description="Polar residues" evidence="1">
    <location>
        <begin position="238"/>
        <end position="259"/>
    </location>
</feature>
<dbReference type="STRING" id="318479.A0A0N4UDQ4"/>
<evidence type="ECO:0000313" key="2">
    <source>
        <dbReference type="EMBL" id="VDN50608.1"/>
    </source>
</evidence>
<feature type="region of interest" description="Disordered" evidence="1">
    <location>
        <begin position="238"/>
        <end position="266"/>
    </location>
</feature>